<keyword evidence="9 11" id="KW-0501">Molybdenum cofactor biosynthesis</keyword>
<dbReference type="SUPFAM" id="SSF63882">
    <property type="entry name" value="MoeA N-terminal region -like"/>
    <property type="match status" value="1"/>
</dbReference>
<evidence type="ECO:0000256" key="2">
    <source>
        <dbReference type="ARBA" id="ARBA00002901"/>
    </source>
</evidence>
<dbReference type="NCBIfam" id="NF045515">
    <property type="entry name" value="Glp_gephyrin"/>
    <property type="match status" value="1"/>
</dbReference>
<dbReference type="GO" id="GO:0006777">
    <property type="term" value="P:Mo-molybdopterin cofactor biosynthetic process"/>
    <property type="evidence" value="ECO:0007669"/>
    <property type="project" value="UniProtKB-UniRule"/>
</dbReference>
<dbReference type="Gene3D" id="3.90.105.10">
    <property type="entry name" value="Molybdopterin biosynthesis moea protein, domain 2"/>
    <property type="match status" value="1"/>
</dbReference>
<dbReference type="GO" id="GO:0061599">
    <property type="term" value="F:molybdopterin molybdotransferase activity"/>
    <property type="evidence" value="ECO:0007669"/>
    <property type="project" value="UniProtKB-UniRule"/>
</dbReference>
<comment type="catalytic activity">
    <reaction evidence="10">
        <text>adenylyl-molybdopterin + molybdate = Mo-molybdopterin + AMP + H(+)</text>
        <dbReference type="Rhea" id="RHEA:35047"/>
        <dbReference type="ChEBI" id="CHEBI:15378"/>
        <dbReference type="ChEBI" id="CHEBI:36264"/>
        <dbReference type="ChEBI" id="CHEBI:62727"/>
        <dbReference type="ChEBI" id="CHEBI:71302"/>
        <dbReference type="ChEBI" id="CHEBI:456215"/>
        <dbReference type="EC" id="2.10.1.1"/>
    </reaction>
</comment>
<evidence type="ECO:0000256" key="7">
    <source>
        <dbReference type="ARBA" id="ARBA00022723"/>
    </source>
</evidence>
<evidence type="ECO:0000256" key="1">
    <source>
        <dbReference type="ARBA" id="ARBA00001946"/>
    </source>
</evidence>
<dbReference type="EMBL" id="CP048711">
    <property type="protein sequence ID" value="QIB66235.1"/>
    <property type="molecule type" value="Genomic_DNA"/>
</dbReference>
<accession>A0A6C0U728</accession>
<comment type="pathway">
    <text evidence="3 11">Cofactor biosynthesis; molybdopterin biosynthesis.</text>
</comment>
<name>A0A6C0U728_9GAMM</name>
<keyword evidence="7 11" id="KW-0479">Metal-binding</keyword>
<reference evidence="13 14" key="1">
    <citation type="submission" date="2020-02" db="EMBL/GenBank/DDBJ databases">
        <title>Genome sequencing for Kineobactrum sp. M2.</title>
        <authorList>
            <person name="Park S.-J."/>
        </authorList>
    </citation>
    <scope>NUCLEOTIDE SEQUENCE [LARGE SCALE GENOMIC DNA]</scope>
    <source>
        <strain evidence="13 14">M2</strain>
    </source>
</reference>
<dbReference type="SUPFAM" id="SSF53218">
    <property type="entry name" value="Molybdenum cofactor biosynthesis proteins"/>
    <property type="match status" value="1"/>
</dbReference>
<evidence type="ECO:0000256" key="10">
    <source>
        <dbReference type="ARBA" id="ARBA00047317"/>
    </source>
</evidence>
<organism evidence="13 14">
    <name type="scientific">Kineobactrum salinum</name>
    <dbReference type="NCBI Taxonomy" id="2708301"/>
    <lineage>
        <taxon>Bacteria</taxon>
        <taxon>Pseudomonadati</taxon>
        <taxon>Pseudomonadota</taxon>
        <taxon>Gammaproteobacteria</taxon>
        <taxon>Cellvibrionales</taxon>
        <taxon>Halieaceae</taxon>
        <taxon>Kineobactrum</taxon>
    </lineage>
</organism>
<dbReference type="InterPro" id="IPR036425">
    <property type="entry name" value="MoaB/Mog-like_dom_sf"/>
</dbReference>
<dbReference type="InterPro" id="IPR005110">
    <property type="entry name" value="MoeA_linker/N"/>
</dbReference>
<dbReference type="InterPro" id="IPR036135">
    <property type="entry name" value="MoeA_linker/N_sf"/>
</dbReference>
<dbReference type="SUPFAM" id="SSF63867">
    <property type="entry name" value="MoeA C-terminal domain-like"/>
    <property type="match status" value="1"/>
</dbReference>
<dbReference type="RefSeq" id="WP_163495670.1">
    <property type="nucleotide sequence ID" value="NZ_CP048711.1"/>
</dbReference>
<dbReference type="GO" id="GO:0005829">
    <property type="term" value="C:cytosol"/>
    <property type="evidence" value="ECO:0007669"/>
    <property type="project" value="TreeGrafter"/>
</dbReference>
<evidence type="ECO:0000256" key="9">
    <source>
        <dbReference type="ARBA" id="ARBA00023150"/>
    </source>
</evidence>
<dbReference type="InterPro" id="IPR008284">
    <property type="entry name" value="MoCF_biosynth_CS"/>
</dbReference>
<gene>
    <name evidence="13" type="ORF">G3T16_13290</name>
</gene>
<feature type="domain" description="MoaB/Mog" evidence="12">
    <location>
        <begin position="175"/>
        <end position="313"/>
    </location>
</feature>
<comment type="function">
    <text evidence="2 11">Catalyzes the insertion of molybdate into adenylated molybdopterin with the concomitant release of AMP.</text>
</comment>
<dbReference type="InterPro" id="IPR001453">
    <property type="entry name" value="MoaB/Mog_dom"/>
</dbReference>
<dbReference type="Gene3D" id="2.170.190.11">
    <property type="entry name" value="Molybdopterin biosynthesis moea protein, domain 3"/>
    <property type="match status" value="1"/>
</dbReference>
<evidence type="ECO:0000256" key="11">
    <source>
        <dbReference type="RuleBase" id="RU365090"/>
    </source>
</evidence>
<evidence type="ECO:0000256" key="6">
    <source>
        <dbReference type="ARBA" id="ARBA00022679"/>
    </source>
</evidence>
<dbReference type="PANTHER" id="PTHR10192:SF5">
    <property type="entry name" value="GEPHYRIN"/>
    <property type="match status" value="1"/>
</dbReference>
<dbReference type="PROSITE" id="PS01079">
    <property type="entry name" value="MOCF_BIOSYNTHESIS_2"/>
    <property type="match status" value="1"/>
</dbReference>
<keyword evidence="8 11" id="KW-0460">Magnesium</keyword>
<keyword evidence="6 11" id="KW-0808">Transferase</keyword>
<dbReference type="InterPro" id="IPR005111">
    <property type="entry name" value="MoeA_C_domain_IV"/>
</dbReference>
<dbReference type="KEGG" id="kim:G3T16_13290"/>
<comment type="cofactor">
    <cofactor evidence="1 11">
        <name>Mg(2+)</name>
        <dbReference type="ChEBI" id="CHEBI:18420"/>
    </cofactor>
</comment>
<dbReference type="NCBIfam" id="TIGR00177">
    <property type="entry name" value="molyb_syn"/>
    <property type="match status" value="1"/>
</dbReference>
<dbReference type="EC" id="2.10.1.1" evidence="11"/>
<protein>
    <recommendedName>
        <fullName evidence="11">Molybdopterin molybdenumtransferase</fullName>
        <ecNumber evidence="11">2.10.1.1</ecNumber>
    </recommendedName>
</protein>
<dbReference type="PANTHER" id="PTHR10192">
    <property type="entry name" value="MOLYBDOPTERIN BIOSYNTHESIS PROTEIN"/>
    <property type="match status" value="1"/>
</dbReference>
<evidence type="ECO:0000259" key="12">
    <source>
        <dbReference type="SMART" id="SM00852"/>
    </source>
</evidence>
<evidence type="ECO:0000256" key="5">
    <source>
        <dbReference type="ARBA" id="ARBA00022505"/>
    </source>
</evidence>
<keyword evidence="14" id="KW-1185">Reference proteome</keyword>
<dbReference type="Pfam" id="PF00994">
    <property type="entry name" value="MoCF_biosynth"/>
    <property type="match status" value="1"/>
</dbReference>
<dbReference type="AlphaFoldDB" id="A0A6C0U728"/>
<dbReference type="FunFam" id="3.40.980.10:FF:000004">
    <property type="entry name" value="Molybdopterin molybdenumtransferase"/>
    <property type="match status" value="1"/>
</dbReference>
<dbReference type="CDD" id="cd00887">
    <property type="entry name" value="MoeA"/>
    <property type="match status" value="1"/>
</dbReference>
<keyword evidence="5 11" id="KW-0500">Molybdenum</keyword>
<sequence>MSRLIPVEEALAQICQQSPPPPEIVLRPLLEVRGCVLARDVQAAIDVPGVDNSAMDGYALRAAEAGQGPVIAQRIAAGGASAPLAPATAARIFTGAAIPAGADTVVMQERCCERGGRLWIEGEVERGDNIRPRGQDIATGTRVLSRGRRLRAQDLGLLASVGCAEVPVYRPLRVAVLATGDELREPGQGPLQPGQLYNSNRFTLAGLLQSLNMEVVTGPVVGDDPAATASALQQAAAEADCVISSGGVSVGEEDHVRRQLEQLGELFLWRLALKPGKPFAFGKLGGVPFLGLPGNPASVFVTFCVLARPFLLRCQGALEEPPPQLTARADFAVEKPGIRRDYLRVTVAAEQGELVARRFANQSSGVLTSVAHSNALAVVPEGTTVAPGDRVEVMLLDLLT</sequence>
<evidence type="ECO:0000256" key="8">
    <source>
        <dbReference type="ARBA" id="ARBA00022842"/>
    </source>
</evidence>
<evidence type="ECO:0000256" key="4">
    <source>
        <dbReference type="ARBA" id="ARBA00010763"/>
    </source>
</evidence>
<evidence type="ECO:0000313" key="14">
    <source>
        <dbReference type="Proteomes" id="UP000477680"/>
    </source>
</evidence>
<comment type="similarity">
    <text evidence="4 11">Belongs to the MoeA family.</text>
</comment>
<evidence type="ECO:0000256" key="3">
    <source>
        <dbReference type="ARBA" id="ARBA00005046"/>
    </source>
</evidence>
<dbReference type="GO" id="GO:0046872">
    <property type="term" value="F:metal ion binding"/>
    <property type="evidence" value="ECO:0007669"/>
    <property type="project" value="UniProtKB-UniRule"/>
</dbReference>
<evidence type="ECO:0000313" key="13">
    <source>
        <dbReference type="EMBL" id="QIB66235.1"/>
    </source>
</evidence>
<dbReference type="SMART" id="SM00852">
    <property type="entry name" value="MoCF_biosynth"/>
    <property type="match status" value="1"/>
</dbReference>
<proteinExistence type="inferred from homology"/>
<dbReference type="Pfam" id="PF03454">
    <property type="entry name" value="MoeA_C"/>
    <property type="match status" value="1"/>
</dbReference>
<dbReference type="InterPro" id="IPR036688">
    <property type="entry name" value="MoeA_C_domain_IV_sf"/>
</dbReference>
<dbReference type="InterPro" id="IPR038987">
    <property type="entry name" value="MoeA-like"/>
</dbReference>
<dbReference type="Pfam" id="PF03453">
    <property type="entry name" value="MoeA_N"/>
    <property type="match status" value="1"/>
</dbReference>
<dbReference type="Gene3D" id="2.40.340.10">
    <property type="entry name" value="MoeA, C-terminal, domain IV"/>
    <property type="match status" value="1"/>
</dbReference>
<dbReference type="UniPathway" id="UPA00344"/>
<dbReference type="Proteomes" id="UP000477680">
    <property type="component" value="Chromosome"/>
</dbReference>
<dbReference type="Gene3D" id="3.40.980.10">
    <property type="entry name" value="MoaB/Mog-like domain"/>
    <property type="match status" value="1"/>
</dbReference>